<organism evidence="2">
    <name type="scientific">marine sediment metagenome</name>
    <dbReference type="NCBI Taxonomy" id="412755"/>
    <lineage>
        <taxon>unclassified sequences</taxon>
        <taxon>metagenomes</taxon>
        <taxon>ecological metagenomes</taxon>
    </lineage>
</organism>
<comment type="caution">
    <text evidence="2">The sequence shown here is derived from an EMBL/GenBank/DDBJ whole genome shotgun (WGS) entry which is preliminary data.</text>
</comment>
<gene>
    <name evidence="2" type="ORF">LCGC14_2441330</name>
</gene>
<protein>
    <recommendedName>
        <fullName evidence="1">Methyltransferase type 11 domain-containing protein</fullName>
    </recommendedName>
</protein>
<dbReference type="PANTHER" id="PTHR43861:SF1">
    <property type="entry name" value="TRANS-ACONITATE 2-METHYLTRANSFERASE"/>
    <property type="match status" value="1"/>
</dbReference>
<evidence type="ECO:0000313" key="2">
    <source>
        <dbReference type="EMBL" id="KKL21849.1"/>
    </source>
</evidence>
<dbReference type="CDD" id="cd02440">
    <property type="entry name" value="AdoMet_MTases"/>
    <property type="match status" value="1"/>
</dbReference>
<dbReference type="GO" id="GO:0030798">
    <property type="term" value="F:trans-aconitate 2-methyltransferase activity"/>
    <property type="evidence" value="ECO:0007669"/>
    <property type="project" value="InterPro"/>
</dbReference>
<dbReference type="EMBL" id="LAZR01037576">
    <property type="protein sequence ID" value="KKL21849.1"/>
    <property type="molecule type" value="Genomic_DNA"/>
</dbReference>
<dbReference type="AlphaFoldDB" id="A0A0F9BIV0"/>
<dbReference type="SUPFAM" id="SSF53335">
    <property type="entry name" value="S-adenosyl-L-methionine-dependent methyltransferases"/>
    <property type="match status" value="1"/>
</dbReference>
<reference evidence="2" key="1">
    <citation type="journal article" date="2015" name="Nature">
        <title>Complex archaea that bridge the gap between prokaryotes and eukaryotes.</title>
        <authorList>
            <person name="Spang A."/>
            <person name="Saw J.H."/>
            <person name="Jorgensen S.L."/>
            <person name="Zaremba-Niedzwiedzka K."/>
            <person name="Martijn J."/>
            <person name="Lind A.E."/>
            <person name="van Eijk R."/>
            <person name="Schleper C."/>
            <person name="Guy L."/>
            <person name="Ettema T.J."/>
        </authorList>
    </citation>
    <scope>NUCLEOTIDE SEQUENCE</scope>
</reference>
<name>A0A0F9BIV0_9ZZZZ</name>
<dbReference type="InterPro" id="IPR023149">
    <property type="entry name" value="Trans_acon_MeTrfase_C"/>
</dbReference>
<dbReference type="Gene3D" id="1.10.150.290">
    <property type="entry name" value="S-adenosyl-L-methionine-dependent methyltransferases"/>
    <property type="match status" value="1"/>
</dbReference>
<feature type="domain" description="Methyltransferase type 11" evidence="1">
    <location>
        <begin position="37"/>
        <end position="129"/>
    </location>
</feature>
<evidence type="ECO:0000259" key="1">
    <source>
        <dbReference type="Pfam" id="PF08241"/>
    </source>
</evidence>
<accession>A0A0F9BIV0</accession>
<dbReference type="PANTHER" id="PTHR43861">
    <property type="entry name" value="TRANS-ACONITATE 2-METHYLTRANSFERASE-RELATED"/>
    <property type="match status" value="1"/>
</dbReference>
<dbReference type="InterPro" id="IPR029063">
    <property type="entry name" value="SAM-dependent_MTases_sf"/>
</dbReference>
<dbReference type="Pfam" id="PF08241">
    <property type="entry name" value="Methyltransf_11"/>
    <property type="match status" value="1"/>
</dbReference>
<proteinExistence type="predicted"/>
<sequence length="259" mass="30274">MAYEFDGKKYEKASAFQKEWGNKLISELNLEGNENILDLGCGDGLLTANLAKLVPNGNVIGVDASEGMIEVAKEKERNNLKFLLMDINEIDLNHHQFDFIFSNATLHWIKNHNQLWANIYKLLNTNGFVRFNFAADGSSSRFIKVIKETIVSEEYRKYFSEFQWPWYMPSVDEYKNILKDFAFSELNVWSENADRFFPDKEAVIGWVNQPGIVPFLEYIPEDKKELFREIVIEQMIKETLQENGRCFETFRRINVLAKK</sequence>
<dbReference type="InterPro" id="IPR013216">
    <property type="entry name" value="Methyltransf_11"/>
</dbReference>
<dbReference type="Gene3D" id="3.40.50.150">
    <property type="entry name" value="Vaccinia Virus protein VP39"/>
    <property type="match status" value="1"/>
</dbReference>